<comment type="subcellular location">
    <subcellularLocation>
        <location evidence="1">Cell membrane</location>
        <topology evidence="1">Multi-pass membrane protein</topology>
    </subcellularLocation>
</comment>
<evidence type="ECO:0000256" key="3">
    <source>
        <dbReference type="ARBA" id="ARBA00022692"/>
    </source>
</evidence>
<proteinExistence type="predicted"/>
<keyword evidence="4 6" id="KW-1133">Transmembrane helix</keyword>
<dbReference type="KEGG" id="salk:FBQ74_00960"/>
<evidence type="ECO:0000256" key="4">
    <source>
        <dbReference type="ARBA" id="ARBA00022989"/>
    </source>
</evidence>
<protein>
    <submittedName>
        <fullName evidence="8">RDD family protein</fullName>
    </submittedName>
</protein>
<dbReference type="Proteomes" id="UP000304912">
    <property type="component" value="Chromosome"/>
</dbReference>
<keyword evidence="5 6" id="KW-0472">Membrane</keyword>
<keyword evidence="2" id="KW-1003">Cell membrane</keyword>
<dbReference type="OrthoDB" id="8612316at2"/>
<keyword evidence="9" id="KW-1185">Reference proteome</keyword>
<dbReference type="InterPro" id="IPR051791">
    <property type="entry name" value="Pra-immunoreactive"/>
</dbReference>
<reference evidence="8 9" key="1">
    <citation type="submission" date="2019-04" db="EMBL/GenBank/DDBJ databases">
        <title>Salinimonas iocasae sp. nov., a halophilic bacterium isolated from the outer tube casing of tubeworms in Okinawa Trough.</title>
        <authorList>
            <person name="Zhang H."/>
            <person name="Wang H."/>
            <person name="Li C."/>
        </authorList>
    </citation>
    <scope>NUCLEOTIDE SEQUENCE [LARGE SCALE GENOMIC DNA]</scope>
    <source>
        <strain evidence="8 9">KX18D6</strain>
    </source>
</reference>
<dbReference type="PANTHER" id="PTHR36115:SF4">
    <property type="entry name" value="MEMBRANE PROTEIN"/>
    <property type="match status" value="1"/>
</dbReference>
<feature type="transmembrane region" description="Helical" evidence="6">
    <location>
        <begin position="149"/>
        <end position="171"/>
    </location>
</feature>
<dbReference type="InterPro" id="IPR010432">
    <property type="entry name" value="RDD"/>
</dbReference>
<evidence type="ECO:0000313" key="8">
    <source>
        <dbReference type="EMBL" id="QCZ92129.1"/>
    </source>
</evidence>
<organism evidence="8 9">
    <name type="scientific">Salinimonas iocasae</name>
    <dbReference type="NCBI Taxonomy" id="2572577"/>
    <lineage>
        <taxon>Bacteria</taxon>
        <taxon>Pseudomonadati</taxon>
        <taxon>Pseudomonadota</taxon>
        <taxon>Gammaproteobacteria</taxon>
        <taxon>Alteromonadales</taxon>
        <taxon>Alteromonadaceae</taxon>
        <taxon>Alteromonas/Salinimonas group</taxon>
        <taxon>Salinimonas</taxon>
    </lineage>
</organism>
<sequence length="202" mass="23186">MIVQALDYESYSLAELHEAYDHLDKDAHPERAALLSQYIRNREEEELDTINGIERHKLARRRERFAAFLIDLLIAIVSGIPLWLYFGLDRLQQPDISMMVTAVVYSICAFIIIHGYFIATHAQTVGKHFLNIRVEDLNGQQATFSRYVFLRYLPMAVAYSIPIIGSFISLADPLFIFGKSRRCLHDYVAKTQVGYAPSQLDD</sequence>
<dbReference type="GO" id="GO:0005886">
    <property type="term" value="C:plasma membrane"/>
    <property type="evidence" value="ECO:0007669"/>
    <property type="project" value="UniProtKB-SubCell"/>
</dbReference>
<dbReference type="EMBL" id="CP039852">
    <property type="protein sequence ID" value="QCZ92129.1"/>
    <property type="molecule type" value="Genomic_DNA"/>
</dbReference>
<evidence type="ECO:0000259" key="7">
    <source>
        <dbReference type="Pfam" id="PF06271"/>
    </source>
</evidence>
<evidence type="ECO:0000256" key="6">
    <source>
        <dbReference type="SAM" id="Phobius"/>
    </source>
</evidence>
<feature type="transmembrane region" description="Helical" evidence="6">
    <location>
        <begin position="98"/>
        <end position="119"/>
    </location>
</feature>
<dbReference type="AlphaFoldDB" id="A0A5B7YBX4"/>
<keyword evidence="3 6" id="KW-0812">Transmembrane</keyword>
<dbReference type="PANTHER" id="PTHR36115">
    <property type="entry name" value="PROLINE-RICH ANTIGEN HOMOLOG-RELATED"/>
    <property type="match status" value="1"/>
</dbReference>
<gene>
    <name evidence="8" type="ORF">FBQ74_00960</name>
</gene>
<feature type="transmembrane region" description="Helical" evidence="6">
    <location>
        <begin position="65"/>
        <end position="86"/>
    </location>
</feature>
<feature type="domain" description="RDD" evidence="7">
    <location>
        <begin position="61"/>
        <end position="190"/>
    </location>
</feature>
<evidence type="ECO:0000313" key="9">
    <source>
        <dbReference type="Proteomes" id="UP000304912"/>
    </source>
</evidence>
<dbReference type="Pfam" id="PF06271">
    <property type="entry name" value="RDD"/>
    <property type="match status" value="1"/>
</dbReference>
<evidence type="ECO:0000256" key="1">
    <source>
        <dbReference type="ARBA" id="ARBA00004651"/>
    </source>
</evidence>
<evidence type="ECO:0000256" key="2">
    <source>
        <dbReference type="ARBA" id="ARBA00022475"/>
    </source>
</evidence>
<evidence type="ECO:0000256" key="5">
    <source>
        <dbReference type="ARBA" id="ARBA00023136"/>
    </source>
</evidence>
<name>A0A5B7YBX4_9ALTE</name>
<accession>A0A5B7YBX4</accession>